<feature type="transmembrane region" description="Helical" evidence="1">
    <location>
        <begin position="34"/>
        <end position="53"/>
    </location>
</feature>
<protein>
    <submittedName>
        <fullName evidence="2">DUF1761 domain-containing protein</fullName>
    </submittedName>
</protein>
<dbReference type="Proteomes" id="UP000808337">
    <property type="component" value="Unassembled WGS sequence"/>
</dbReference>
<accession>A0A9D7SWP0</accession>
<name>A0A9D7SWP0_9BACT</name>
<organism evidence="2 3">
    <name type="scientific">Candidatus Opimibacter skivensis</name>
    <dbReference type="NCBI Taxonomy" id="2982028"/>
    <lineage>
        <taxon>Bacteria</taxon>
        <taxon>Pseudomonadati</taxon>
        <taxon>Bacteroidota</taxon>
        <taxon>Saprospiria</taxon>
        <taxon>Saprospirales</taxon>
        <taxon>Saprospiraceae</taxon>
        <taxon>Candidatus Opimibacter</taxon>
    </lineage>
</organism>
<dbReference type="AlphaFoldDB" id="A0A9D7SWP0"/>
<gene>
    <name evidence="2" type="ORF">IPP15_14805</name>
</gene>
<evidence type="ECO:0000313" key="3">
    <source>
        <dbReference type="Proteomes" id="UP000808337"/>
    </source>
</evidence>
<feature type="transmembrane region" description="Helical" evidence="1">
    <location>
        <begin position="73"/>
        <end position="90"/>
    </location>
</feature>
<keyword evidence="1" id="KW-0812">Transmembrane</keyword>
<keyword evidence="1" id="KW-0472">Membrane</keyword>
<feature type="transmembrane region" description="Helical" evidence="1">
    <location>
        <begin position="102"/>
        <end position="122"/>
    </location>
</feature>
<keyword evidence="1" id="KW-1133">Transmembrane helix</keyword>
<evidence type="ECO:0000313" key="2">
    <source>
        <dbReference type="EMBL" id="MBK9983626.1"/>
    </source>
</evidence>
<evidence type="ECO:0000256" key="1">
    <source>
        <dbReference type="SAM" id="Phobius"/>
    </source>
</evidence>
<dbReference type="Pfam" id="PF08570">
    <property type="entry name" value="DUF1761"/>
    <property type="match status" value="1"/>
</dbReference>
<dbReference type="EMBL" id="JADKGY010000022">
    <property type="protein sequence ID" value="MBK9983626.1"/>
    <property type="molecule type" value="Genomic_DNA"/>
</dbReference>
<comment type="caution">
    <text evidence="2">The sequence shown here is derived from an EMBL/GenBank/DDBJ whole genome shotgun (WGS) entry which is preliminary data.</text>
</comment>
<reference evidence="2 3" key="1">
    <citation type="submission" date="2020-10" db="EMBL/GenBank/DDBJ databases">
        <title>Connecting structure to function with the recovery of over 1000 high-quality activated sludge metagenome-assembled genomes encoding full-length rRNA genes using long-read sequencing.</title>
        <authorList>
            <person name="Singleton C.M."/>
            <person name="Petriglieri F."/>
            <person name="Kristensen J.M."/>
            <person name="Kirkegaard R.H."/>
            <person name="Michaelsen T.Y."/>
            <person name="Andersen M.H."/>
            <person name="Karst S.M."/>
            <person name="Dueholm M.S."/>
            <person name="Nielsen P.H."/>
            <person name="Albertsen M."/>
        </authorList>
    </citation>
    <scope>NUCLEOTIDE SEQUENCE [LARGE SCALE GENOMIC DNA]</scope>
    <source>
        <strain evidence="2">Ribe_18-Q3-R11-54_MAXAC.273</strain>
    </source>
</reference>
<dbReference type="InterPro" id="IPR013879">
    <property type="entry name" value="DUF1761"/>
</dbReference>
<proteinExistence type="predicted"/>
<sequence length="129" mass="14649">MGFIYYHDKVFGKAWMDTLGWTKDSMPKVNMGKVLIICLIMSFLLSMFILINVDGPGQEGKYDSFKHGAGHGIILTFFVAMPLMVINGLFERKNFKYLAIHILYWLITLVLMGGTIDALNHWPADMPAM</sequence>